<dbReference type="InterPro" id="IPR025751">
    <property type="entry name" value="RsbRD_N_dom"/>
</dbReference>
<sequence>MLEKLISEKQTAILDRWFNLILETYPSDASQFLKNERDRFKNPVGYTLATEIKTIFQGLLQETITEKLHESLMNIIKIQSVQDFFPSEAITFIFLLKKAIREELQLGNQSNGISLELPEFESKIDILAGLAFDKYMESREKIFEVRINEIKARSSRLIERLNLISEKRQNNDSTNSNT</sequence>
<protein>
    <recommendedName>
        <fullName evidence="1">RsbT co-antagonist protein RsbRD N-terminal domain-containing protein</fullName>
    </recommendedName>
</protein>
<dbReference type="Proteomes" id="UP000179266">
    <property type="component" value="Unassembled WGS sequence"/>
</dbReference>
<dbReference type="Pfam" id="PF14361">
    <property type="entry name" value="RsbRD_N"/>
    <property type="match status" value="1"/>
</dbReference>
<dbReference type="AlphaFoldDB" id="A0A1F7S0Q2"/>
<evidence type="ECO:0000313" key="3">
    <source>
        <dbReference type="Proteomes" id="UP000179266"/>
    </source>
</evidence>
<evidence type="ECO:0000259" key="1">
    <source>
        <dbReference type="Pfam" id="PF14361"/>
    </source>
</evidence>
<dbReference type="EMBL" id="MGDD01000118">
    <property type="protein sequence ID" value="OGL46677.1"/>
    <property type="molecule type" value="Genomic_DNA"/>
</dbReference>
<name>A0A1F7S0Q2_9BACT</name>
<evidence type="ECO:0000313" key="2">
    <source>
        <dbReference type="EMBL" id="OGL46677.1"/>
    </source>
</evidence>
<organism evidence="2 3">
    <name type="scientific">Candidatus Schekmanbacteria bacterium RBG_13_48_7</name>
    <dbReference type="NCBI Taxonomy" id="1817878"/>
    <lineage>
        <taxon>Bacteria</taxon>
        <taxon>Candidatus Schekmaniibacteriota</taxon>
    </lineage>
</organism>
<proteinExistence type="predicted"/>
<comment type="caution">
    <text evidence="2">The sequence shown here is derived from an EMBL/GenBank/DDBJ whole genome shotgun (WGS) entry which is preliminary data.</text>
</comment>
<feature type="domain" description="RsbT co-antagonist protein RsbRD N-terminal" evidence="1">
    <location>
        <begin position="12"/>
        <end position="148"/>
    </location>
</feature>
<gene>
    <name evidence="2" type="ORF">A2161_21845</name>
</gene>
<accession>A0A1F7S0Q2</accession>
<reference evidence="2 3" key="1">
    <citation type="journal article" date="2016" name="Nat. Commun.">
        <title>Thousands of microbial genomes shed light on interconnected biogeochemical processes in an aquifer system.</title>
        <authorList>
            <person name="Anantharaman K."/>
            <person name="Brown C.T."/>
            <person name="Hug L.A."/>
            <person name="Sharon I."/>
            <person name="Castelle C.J."/>
            <person name="Probst A.J."/>
            <person name="Thomas B.C."/>
            <person name="Singh A."/>
            <person name="Wilkins M.J."/>
            <person name="Karaoz U."/>
            <person name="Brodie E.L."/>
            <person name="Williams K.H."/>
            <person name="Hubbard S.S."/>
            <person name="Banfield J.F."/>
        </authorList>
    </citation>
    <scope>NUCLEOTIDE SEQUENCE [LARGE SCALE GENOMIC DNA]</scope>
</reference>